<evidence type="ECO:0000313" key="4">
    <source>
        <dbReference type="Proteomes" id="UP001320119"/>
    </source>
</evidence>
<sequence>MSGSEQNPYKAPEAEVENTPTGKLSEVFDRFSAWGVFGLSIITFGIYSIYWQYNRTQRINERMTYQISPLFVNITVFLWAISLIANAGDFLPPIVAGILAVGSLGYLIMYFIWCYKIRSAIHMYVNAEKGSYSWANAFLTIFGPLYLQYKINKIIDNE</sequence>
<keyword evidence="1" id="KW-0812">Transmembrane</keyword>
<dbReference type="InterPro" id="IPR025328">
    <property type="entry name" value="DUF4234"/>
</dbReference>
<keyword evidence="4" id="KW-1185">Reference proteome</keyword>
<keyword evidence="1" id="KW-0472">Membrane</keyword>
<dbReference type="Pfam" id="PF14018">
    <property type="entry name" value="DUF4234"/>
    <property type="match status" value="1"/>
</dbReference>
<feature type="domain" description="DUF4234" evidence="2">
    <location>
        <begin position="32"/>
        <end position="122"/>
    </location>
</feature>
<feature type="transmembrane region" description="Helical" evidence="1">
    <location>
        <begin position="31"/>
        <end position="50"/>
    </location>
</feature>
<protein>
    <recommendedName>
        <fullName evidence="2">DUF4234 domain-containing protein</fullName>
    </recommendedName>
</protein>
<organism evidence="3 4">
    <name type="scientific">Marinagarivorans cellulosilyticus</name>
    <dbReference type="NCBI Taxonomy" id="2721545"/>
    <lineage>
        <taxon>Bacteria</taxon>
        <taxon>Pseudomonadati</taxon>
        <taxon>Pseudomonadota</taxon>
        <taxon>Gammaproteobacteria</taxon>
        <taxon>Cellvibrionales</taxon>
        <taxon>Cellvibrionaceae</taxon>
        <taxon>Marinagarivorans</taxon>
    </lineage>
</organism>
<gene>
    <name evidence="3" type="ORF">MARGE09_P1003</name>
</gene>
<evidence type="ECO:0000256" key="1">
    <source>
        <dbReference type="SAM" id="Phobius"/>
    </source>
</evidence>
<dbReference type="AlphaFoldDB" id="A0AAN1WFT3"/>
<name>A0AAN1WFT3_9GAMM</name>
<dbReference type="RefSeq" id="WP_236986286.1">
    <property type="nucleotide sequence ID" value="NZ_AP023086.1"/>
</dbReference>
<feature type="transmembrane region" description="Helical" evidence="1">
    <location>
        <begin position="94"/>
        <end position="113"/>
    </location>
</feature>
<evidence type="ECO:0000313" key="3">
    <source>
        <dbReference type="EMBL" id="BCD96803.1"/>
    </source>
</evidence>
<evidence type="ECO:0000259" key="2">
    <source>
        <dbReference type="Pfam" id="PF14018"/>
    </source>
</evidence>
<dbReference type="KEGG" id="marq:MARGE09_P1003"/>
<accession>A0AAN1WFT3</accession>
<reference evidence="3 4" key="1">
    <citation type="journal article" date="2022" name="IScience">
        <title>An ultrasensitive nanofiber-based assay for enzymatic hydrolysis and deep-sea microbial degradation of cellulose.</title>
        <authorList>
            <person name="Tsudome M."/>
            <person name="Tachioka M."/>
            <person name="Miyazaki M."/>
            <person name="Uchimura K."/>
            <person name="Tsuda M."/>
            <person name="Takaki Y."/>
            <person name="Deguchi S."/>
        </authorList>
    </citation>
    <scope>NUCLEOTIDE SEQUENCE [LARGE SCALE GENOMIC DNA]</scope>
    <source>
        <strain evidence="3 4">GE09</strain>
    </source>
</reference>
<feature type="transmembrane region" description="Helical" evidence="1">
    <location>
        <begin position="70"/>
        <end position="88"/>
    </location>
</feature>
<keyword evidence="1" id="KW-1133">Transmembrane helix</keyword>
<proteinExistence type="predicted"/>
<dbReference type="Proteomes" id="UP001320119">
    <property type="component" value="Chromosome"/>
</dbReference>
<dbReference type="EMBL" id="AP023086">
    <property type="protein sequence ID" value="BCD96803.1"/>
    <property type="molecule type" value="Genomic_DNA"/>
</dbReference>